<comment type="catalytic activity">
    <reaction evidence="7">
        <text>[(1-&gt;4)-alpha-D-galacturonosyl methyl ester](n) + n H2O = [(1-&gt;4)-alpha-D-galacturonosyl](n) + n methanol + n H(+)</text>
        <dbReference type="Rhea" id="RHEA:22380"/>
        <dbReference type="Rhea" id="RHEA-COMP:14570"/>
        <dbReference type="Rhea" id="RHEA-COMP:14573"/>
        <dbReference type="ChEBI" id="CHEBI:15377"/>
        <dbReference type="ChEBI" id="CHEBI:15378"/>
        <dbReference type="ChEBI" id="CHEBI:17790"/>
        <dbReference type="ChEBI" id="CHEBI:140522"/>
        <dbReference type="ChEBI" id="CHEBI:140523"/>
        <dbReference type="EC" id="3.1.1.11"/>
    </reaction>
</comment>
<evidence type="ECO:0000259" key="10">
    <source>
        <dbReference type="SMART" id="SM00856"/>
    </source>
</evidence>
<keyword evidence="4" id="KW-0378">Hydrolase</keyword>
<protein>
    <recommendedName>
        <fullName evidence="10">Pectinesterase inhibitor domain-containing protein</fullName>
    </recommendedName>
</protein>
<dbReference type="Gene3D" id="1.20.140.40">
    <property type="entry name" value="Invertase/pectin methylesterase inhibitor family protein"/>
    <property type="match status" value="1"/>
</dbReference>
<dbReference type="InterPro" id="IPR012334">
    <property type="entry name" value="Pectin_lyas_fold"/>
</dbReference>
<evidence type="ECO:0000256" key="2">
    <source>
        <dbReference type="ARBA" id="ARBA00006027"/>
    </source>
</evidence>
<comment type="caution">
    <text evidence="11">The sequence shown here is derived from an EMBL/GenBank/DDBJ whole genome shotgun (WGS) entry which is preliminary data.</text>
</comment>
<name>A0ABR0UUH6_REHGL</name>
<keyword evidence="6" id="KW-0961">Cell wall biogenesis/degradation</keyword>
<dbReference type="Pfam" id="PF04043">
    <property type="entry name" value="PMEI"/>
    <property type="match status" value="1"/>
</dbReference>
<feature type="domain" description="Pectinesterase inhibitor" evidence="10">
    <location>
        <begin position="34"/>
        <end position="184"/>
    </location>
</feature>
<keyword evidence="5" id="KW-0063">Aspartyl esterase</keyword>
<evidence type="ECO:0000256" key="7">
    <source>
        <dbReference type="ARBA" id="ARBA00047928"/>
    </source>
</evidence>
<organism evidence="11 12">
    <name type="scientific">Rehmannia glutinosa</name>
    <name type="common">Chinese foxglove</name>
    <dbReference type="NCBI Taxonomy" id="99300"/>
    <lineage>
        <taxon>Eukaryota</taxon>
        <taxon>Viridiplantae</taxon>
        <taxon>Streptophyta</taxon>
        <taxon>Embryophyta</taxon>
        <taxon>Tracheophyta</taxon>
        <taxon>Spermatophyta</taxon>
        <taxon>Magnoliopsida</taxon>
        <taxon>eudicotyledons</taxon>
        <taxon>Gunneridae</taxon>
        <taxon>Pentapetalae</taxon>
        <taxon>asterids</taxon>
        <taxon>lamiids</taxon>
        <taxon>Lamiales</taxon>
        <taxon>Orobanchaceae</taxon>
        <taxon>Rehmannieae</taxon>
        <taxon>Rehmannia</taxon>
    </lineage>
</organism>
<dbReference type="InterPro" id="IPR006501">
    <property type="entry name" value="Pectinesterase_inhib_dom"/>
</dbReference>
<evidence type="ECO:0000256" key="9">
    <source>
        <dbReference type="SAM" id="SignalP"/>
    </source>
</evidence>
<comment type="similarity">
    <text evidence="3">In the C-terminal section; belongs to the pectinesterase family.</text>
</comment>
<evidence type="ECO:0000256" key="5">
    <source>
        <dbReference type="ARBA" id="ARBA00023085"/>
    </source>
</evidence>
<keyword evidence="12" id="KW-1185">Reference proteome</keyword>
<dbReference type="InterPro" id="IPR035513">
    <property type="entry name" value="Invertase/methylesterase_inhib"/>
</dbReference>
<sequence length="747" mass="81858">MADFVSFNLLCLLLLFSLSSASRHHNPPPLSVKQNSNIIHEACKASRDPSSCEAWLSESSHVPPNATVLQVIQSALQVTTQNLGKGRALVLDILNSSADNKNRSNAANNCLDLVHYSDYRINLVGQALTSGKLKDARAWMSAALVYQYDCWSALKYVNDTYLVVQTMSFFNSTLIQGSSSALGMLLNYDVFGDKTGSWGPPRTERDGFWEPGSDSSGSGSAGGVPAGLNADVTVCKGGGGCNYKTVQEAVNAAPDNSGSGKRFVIWIRAGVYEETVRVPLEKKNVVFLGDGMGKTVITGSKNVGQPGVSTYNTATVGVVGDGFMASNLTIQNTAGPDAHQAVAFRSDSDRSVIENCEFLGNQDTLYAHSLRQYYKSCRIQGNVDFIFGNSAAFFQDCLILIAPRQLNPEKGEKNAVTAHGRIDPAQSTGFVFQNCVINGTEAYMALYYSNPKVHMSFLGRPWKEYSRTVFIRCTLEALITPDGWLPWDGEFALKTLYYGEFQNTGVGANTSGRVAWSSQIPAEHVASYSVHNFILGNEWIPSTFDAIATCQDKQKKLMIPSRHGWHQIQNQSSTVVIEVELWVQIWNILNHWICAETGLKVGKISSEVNDMVCYDSGGPKGRFIRILVKVNLEQPLSREKNSSFLIGDKSESSEIFPVSQNDQSLGDRPSAKKGEINVRKGKVVEAFNNVMVPLCNEIPESSRKNEMNSIISDRMIEAVQDIHSHMIIDSLDLVNIPVEFGQLQTSA</sequence>
<reference evidence="11 12" key="1">
    <citation type="journal article" date="2021" name="Comput. Struct. Biotechnol. J.">
        <title>De novo genome assembly of the potent medicinal plant Rehmannia glutinosa using nanopore technology.</title>
        <authorList>
            <person name="Ma L."/>
            <person name="Dong C."/>
            <person name="Song C."/>
            <person name="Wang X."/>
            <person name="Zheng X."/>
            <person name="Niu Y."/>
            <person name="Chen S."/>
            <person name="Feng W."/>
        </authorList>
    </citation>
    <scope>NUCLEOTIDE SEQUENCE [LARGE SCALE GENOMIC DNA]</scope>
    <source>
        <strain evidence="11">DH-2019</strain>
    </source>
</reference>
<evidence type="ECO:0000256" key="6">
    <source>
        <dbReference type="ARBA" id="ARBA00023316"/>
    </source>
</evidence>
<comment type="similarity">
    <text evidence="2">In the N-terminal section; belongs to the PMEI family.</text>
</comment>
<dbReference type="Gene3D" id="2.160.20.10">
    <property type="entry name" value="Single-stranded right-handed beta-helix, Pectin lyase-like"/>
    <property type="match status" value="1"/>
</dbReference>
<dbReference type="EMBL" id="JABTTQ020002182">
    <property type="protein sequence ID" value="KAK6125595.1"/>
    <property type="molecule type" value="Genomic_DNA"/>
</dbReference>
<dbReference type="SUPFAM" id="SSF101148">
    <property type="entry name" value="Plant invertase/pectin methylesterase inhibitor"/>
    <property type="match status" value="1"/>
</dbReference>
<dbReference type="InterPro" id="IPR011050">
    <property type="entry name" value="Pectin_lyase_fold/virulence"/>
</dbReference>
<dbReference type="SMART" id="SM00856">
    <property type="entry name" value="PMEI"/>
    <property type="match status" value="1"/>
</dbReference>
<evidence type="ECO:0000256" key="4">
    <source>
        <dbReference type="ARBA" id="ARBA00022801"/>
    </source>
</evidence>
<proteinExistence type="inferred from homology"/>
<feature type="chain" id="PRO_5045908617" description="Pectinesterase inhibitor domain-containing protein" evidence="9">
    <location>
        <begin position="22"/>
        <end position="747"/>
    </location>
</feature>
<dbReference type="InterPro" id="IPR000070">
    <property type="entry name" value="Pectinesterase_cat"/>
</dbReference>
<dbReference type="CDD" id="cd15798">
    <property type="entry name" value="PMEI-like_3"/>
    <property type="match status" value="1"/>
</dbReference>
<comment type="pathway">
    <text evidence="1">Glycan metabolism; pectin degradation; 2-dehydro-3-deoxy-D-gluconate from pectin: step 1/5.</text>
</comment>
<feature type="signal peptide" evidence="9">
    <location>
        <begin position="1"/>
        <end position="21"/>
    </location>
</feature>
<dbReference type="Proteomes" id="UP001318860">
    <property type="component" value="Unassembled WGS sequence"/>
</dbReference>
<feature type="region of interest" description="Disordered" evidence="8">
    <location>
        <begin position="197"/>
        <end position="222"/>
    </location>
</feature>
<evidence type="ECO:0000256" key="3">
    <source>
        <dbReference type="ARBA" id="ARBA00007786"/>
    </source>
</evidence>
<evidence type="ECO:0000256" key="1">
    <source>
        <dbReference type="ARBA" id="ARBA00005184"/>
    </source>
</evidence>
<gene>
    <name evidence="11" type="ORF">DH2020_040655</name>
</gene>
<dbReference type="Pfam" id="PF01095">
    <property type="entry name" value="Pectinesterase"/>
    <property type="match status" value="1"/>
</dbReference>
<dbReference type="NCBIfam" id="TIGR01614">
    <property type="entry name" value="PME_inhib"/>
    <property type="match status" value="1"/>
</dbReference>
<evidence type="ECO:0000256" key="8">
    <source>
        <dbReference type="SAM" id="MobiDB-lite"/>
    </source>
</evidence>
<keyword evidence="9" id="KW-0732">Signal</keyword>
<evidence type="ECO:0000313" key="12">
    <source>
        <dbReference type="Proteomes" id="UP001318860"/>
    </source>
</evidence>
<dbReference type="SUPFAM" id="SSF51126">
    <property type="entry name" value="Pectin lyase-like"/>
    <property type="match status" value="1"/>
</dbReference>
<dbReference type="PANTHER" id="PTHR31707">
    <property type="entry name" value="PECTINESTERASE"/>
    <property type="match status" value="1"/>
</dbReference>
<accession>A0ABR0UUH6</accession>
<evidence type="ECO:0000313" key="11">
    <source>
        <dbReference type="EMBL" id="KAK6125595.1"/>
    </source>
</evidence>